<dbReference type="Pfam" id="PF00902">
    <property type="entry name" value="TatC"/>
    <property type="match status" value="1"/>
</dbReference>
<dbReference type="InterPro" id="IPR002033">
    <property type="entry name" value="TatC"/>
</dbReference>
<evidence type="ECO:0000256" key="4">
    <source>
        <dbReference type="ARBA" id="ARBA00023136"/>
    </source>
</evidence>
<keyword evidence="2 6" id="KW-0812">Transmembrane</keyword>
<proteinExistence type="predicted"/>
<organism evidence="7">
    <name type="scientific">Candidatus Tenderia electrophaga</name>
    <dbReference type="NCBI Taxonomy" id="1748243"/>
    <lineage>
        <taxon>Bacteria</taxon>
        <taxon>Pseudomonadati</taxon>
        <taxon>Pseudomonadota</taxon>
        <taxon>Gammaproteobacteria</taxon>
        <taxon>Candidatus Tenderiales</taxon>
        <taxon>Candidatus Tenderiaceae</taxon>
        <taxon>Candidatus Tenderia</taxon>
    </lineage>
</organism>
<feature type="non-terminal residue" evidence="7">
    <location>
        <position position="122"/>
    </location>
</feature>
<dbReference type="GO" id="GO:0033281">
    <property type="term" value="C:TAT protein transport complex"/>
    <property type="evidence" value="ECO:0007669"/>
    <property type="project" value="TreeGrafter"/>
</dbReference>
<dbReference type="EMBL" id="DRNF01000087">
    <property type="protein sequence ID" value="HHJ80246.1"/>
    <property type="molecule type" value="Genomic_DNA"/>
</dbReference>
<comment type="caution">
    <text evidence="7">The sequence shown here is derived from an EMBL/GenBank/DDBJ whole genome shotgun (WGS) entry which is preliminary data.</text>
</comment>
<dbReference type="GO" id="GO:0043953">
    <property type="term" value="P:protein transport by the Tat complex"/>
    <property type="evidence" value="ECO:0007669"/>
    <property type="project" value="TreeGrafter"/>
</dbReference>
<evidence type="ECO:0000256" key="5">
    <source>
        <dbReference type="SAM" id="MobiDB-lite"/>
    </source>
</evidence>
<feature type="transmembrane region" description="Helical" evidence="6">
    <location>
        <begin position="97"/>
        <end position="119"/>
    </location>
</feature>
<dbReference type="AlphaFoldDB" id="A0A832J5I9"/>
<dbReference type="GO" id="GO:0065002">
    <property type="term" value="P:intracellular protein transmembrane transport"/>
    <property type="evidence" value="ECO:0007669"/>
    <property type="project" value="TreeGrafter"/>
</dbReference>
<name>A0A832J5I9_9GAMM</name>
<evidence type="ECO:0000256" key="6">
    <source>
        <dbReference type="SAM" id="Phobius"/>
    </source>
</evidence>
<dbReference type="PRINTS" id="PR01840">
    <property type="entry name" value="TATCFAMILY"/>
</dbReference>
<evidence type="ECO:0000256" key="3">
    <source>
        <dbReference type="ARBA" id="ARBA00022989"/>
    </source>
</evidence>
<feature type="region of interest" description="Disordered" evidence="5">
    <location>
        <begin position="1"/>
        <end position="31"/>
    </location>
</feature>
<keyword evidence="3 6" id="KW-1133">Transmembrane helix</keyword>
<sequence length="122" mass="13882">MNPVKPRPTKSRRSRSVIGDRLNTRSTKTQEPQQGLVGHLVELRTRLLRIVFSIFIIFLPLAFFANDLYAILAMPLLDTMPQGTSMIATEVASPFLTPFKFALVLSVFLGMPVILYHFWTFI</sequence>
<gene>
    <name evidence="7" type="ORF">ENJ65_01280</name>
</gene>
<keyword evidence="4 6" id="KW-0472">Membrane</keyword>
<protein>
    <recommendedName>
        <fullName evidence="8">Twin-arginine translocase subunit TatC</fullName>
    </recommendedName>
</protein>
<accession>A0A832J5I9</accession>
<reference evidence="7" key="1">
    <citation type="journal article" date="2020" name="mSystems">
        <title>Genome- and Community-Level Interaction Insights into Carbon Utilization and Element Cycling Functions of Hydrothermarchaeota in Hydrothermal Sediment.</title>
        <authorList>
            <person name="Zhou Z."/>
            <person name="Liu Y."/>
            <person name="Xu W."/>
            <person name="Pan J."/>
            <person name="Luo Z.H."/>
            <person name="Li M."/>
        </authorList>
    </citation>
    <scope>NUCLEOTIDE SEQUENCE [LARGE SCALE GENOMIC DNA]</scope>
    <source>
        <strain evidence="7">HyVt-505</strain>
    </source>
</reference>
<comment type="subcellular location">
    <subcellularLocation>
        <location evidence="1">Membrane</location>
        <topology evidence="1">Multi-pass membrane protein</topology>
    </subcellularLocation>
</comment>
<dbReference type="GO" id="GO:0009977">
    <property type="term" value="F:proton motive force dependent protein transmembrane transporter activity"/>
    <property type="evidence" value="ECO:0007669"/>
    <property type="project" value="TreeGrafter"/>
</dbReference>
<dbReference type="PANTHER" id="PTHR30371">
    <property type="entry name" value="SEC-INDEPENDENT PROTEIN TRANSLOCASE PROTEIN TATC"/>
    <property type="match status" value="1"/>
</dbReference>
<evidence type="ECO:0000256" key="2">
    <source>
        <dbReference type="ARBA" id="ARBA00022692"/>
    </source>
</evidence>
<dbReference type="Proteomes" id="UP000885832">
    <property type="component" value="Unassembled WGS sequence"/>
</dbReference>
<evidence type="ECO:0008006" key="8">
    <source>
        <dbReference type="Google" id="ProtNLM"/>
    </source>
</evidence>
<feature type="transmembrane region" description="Helical" evidence="6">
    <location>
        <begin position="50"/>
        <end position="77"/>
    </location>
</feature>
<evidence type="ECO:0000313" key="7">
    <source>
        <dbReference type="EMBL" id="HHJ80246.1"/>
    </source>
</evidence>
<evidence type="ECO:0000256" key="1">
    <source>
        <dbReference type="ARBA" id="ARBA00004141"/>
    </source>
</evidence>
<dbReference type="PANTHER" id="PTHR30371:SF0">
    <property type="entry name" value="SEC-INDEPENDENT PROTEIN TRANSLOCASE PROTEIN TATC, CHLOROPLASTIC-RELATED"/>
    <property type="match status" value="1"/>
</dbReference>